<evidence type="ECO:0000313" key="11">
    <source>
        <dbReference type="Proteomes" id="UP000008672"/>
    </source>
</evidence>
<evidence type="ECO:0000256" key="5">
    <source>
        <dbReference type="ARBA" id="ARBA00022912"/>
    </source>
</evidence>
<dbReference type="FunFam" id="3.40.250.10:FF:000004">
    <property type="entry name" value="M-phase inducer phosphatase 1 isoform X1"/>
    <property type="match status" value="1"/>
</dbReference>
<dbReference type="Bgee" id="ENSLACG00000006279">
    <property type="expression patterns" value="Expressed in pelvic fin and 1 other cell type or tissue"/>
</dbReference>
<keyword evidence="5 7" id="KW-0904">Protein phosphatase</keyword>
<dbReference type="Proteomes" id="UP000008672">
    <property type="component" value="Unassembled WGS sequence"/>
</dbReference>
<dbReference type="EMBL" id="AFYH01164501">
    <property type="status" value="NOT_ANNOTATED_CDS"/>
    <property type="molecule type" value="Genomic_DNA"/>
</dbReference>
<feature type="domain" description="Rhodanese" evidence="9">
    <location>
        <begin position="434"/>
        <end position="540"/>
    </location>
</feature>
<feature type="compositionally biased region" description="Basic residues" evidence="8">
    <location>
        <begin position="164"/>
        <end position="175"/>
    </location>
</feature>
<dbReference type="GO" id="GO:0051301">
    <property type="term" value="P:cell division"/>
    <property type="evidence" value="ECO:0007669"/>
    <property type="project" value="UniProtKB-UniRule"/>
</dbReference>
<dbReference type="eggNOG" id="KOG3772">
    <property type="taxonomic scope" value="Eukaryota"/>
</dbReference>
<dbReference type="InterPro" id="IPR000751">
    <property type="entry name" value="MPI_Phosphatase"/>
</dbReference>
<accession>H3ABQ6</accession>
<evidence type="ECO:0000256" key="2">
    <source>
        <dbReference type="ARBA" id="ARBA00022618"/>
    </source>
</evidence>
<dbReference type="PANTHER" id="PTHR10828">
    <property type="entry name" value="M-PHASE INDUCER PHOSPHATASE DUAL SPECIFICITY PHOSPHATASE CDC25"/>
    <property type="match status" value="1"/>
</dbReference>
<evidence type="ECO:0000256" key="3">
    <source>
        <dbReference type="ARBA" id="ARBA00022776"/>
    </source>
</evidence>
<dbReference type="GO" id="GO:0000086">
    <property type="term" value="P:G2/M transition of mitotic cell cycle"/>
    <property type="evidence" value="ECO:0007669"/>
    <property type="project" value="TreeGrafter"/>
</dbReference>
<reference evidence="10" key="3">
    <citation type="submission" date="2025-09" db="UniProtKB">
        <authorList>
            <consortium name="Ensembl"/>
        </authorList>
    </citation>
    <scope>IDENTIFICATION</scope>
</reference>
<keyword evidence="11" id="KW-1185">Reference proteome</keyword>
<dbReference type="Gene3D" id="3.40.250.10">
    <property type="entry name" value="Rhodanese-like domain"/>
    <property type="match status" value="1"/>
</dbReference>
<dbReference type="InParanoid" id="H3ABQ6"/>
<dbReference type="InterPro" id="IPR001763">
    <property type="entry name" value="Rhodanese-like_dom"/>
</dbReference>
<dbReference type="EMBL" id="AFYH01164504">
    <property type="status" value="NOT_ANNOTATED_CDS"/>
    <property type="molecule type" value="Genomic_DNA"/>
</dbReference>
<evidence type="ECO:0000259" key="9">
    <source>
        <dbReference type="PROSITE" id="PS50206"/>
    </source>
</evidence>
<dbReference type="InterPro" id="IPR036873">
    <property type="entry name" value="Rhodanese-like_dom_sf"/>
</dbReference>
<dbReference type="EC" id="3.1.3.48" evidence="7"/>
<keyword evidence="4 7" id="KW-0378">Hydrolase</keyword>
<reference evidence="11" key="1">
    <citation type="submission" date="2011-08" db="EMBL/GenBank/DDBJ databases">
        <title>The draft genome of Latimeria chalumnae.</title>
        <authorList>
            <person name="Di Palma F."/>
            <person name="Alfoldi J."/>
            <person name="Johnson J."/>
            <person name="Berlin A."/>
            <person name="Gnerre S."/>
            <person name="Jaffe D."/>
            <person name="MacCallum I."/>
            <person name="Young S."/>
            <person name="Walker B.J."/>
            <person name="Lander E."/>
            <person name="Lindblad-Toh K."/>
        </authorList>
    </citation>
    <scope>NUCLEOTIDE SEQUENCE [LARGE SCALE GENOMIC DNA]</scope>
    <source>
        <strain evidence="11">Wild caught</strain>
    </source>
</reference>
<evidence type="ECO:0000256" key="8">
    <source>
        <dbReference type="SAM" id="MobiDB-lite"/>
    </source>
</evidence>
<keyword evidence="6 7" id="KW-0131">Cell cycle</keyword>
<feature type="region of interest" description="Disordered" evidence="8">
    <location>
        <begin position="151"/>
        <end position="185"/>
    </location>
</feature>
<dbReference type="GO" id="GO:0010971">
    <property type="term" value="P:positive regulation of G2/M transition of mitotic cell cycle"/>
    <property type="evidence" value="ECO:0007669"/>
    <property type="project" value="TreeGrafter"/>
</dbReference>
<comment type="catalytic activity">
    <reaction evidence="7">
        <text>O-phospho-L-tyrosyl-[protein] + H2O = L-tyrosyl-[protein] + phosphate</text>
        <dbReference type="Rhea" id="RHEA:10684"/>
        <dbReference type="Rhea" id="RHEA-COMP:10136"/>
        <dbReference type="Rhea" id="RHEA-COMP:20101"/>
        <dbReference type="ChEBI" id="CHEBI:15377"/>
        <dbReference type="ChEBI" id="CHEBI:43474"/>
        <dbReference type="ChEBI" id="CHEBI:46858"/>
        <dbReference type="ChEBI" id="CHEBI:61978"/>
        <dbReference type="EC" id="3.1.3.48"/>
    </reaction>
</comment>
<organism evidence="10 11">
    <name type="scientific">Latimeria chalumnae</name>
    <name type="common">Coelacanth</name>
    <dbReference type="NCBI Taxonomy" id="7897"/>
    <lineage>
        <taxon>Eukaryota</taxon>
        <taxon>Metazoa</taxon>
        <taxon>Chordata</taxon>
        <taxon>Craniata</taxon>
        <taxon>Vertebrata</taxon>
        <taxon>Euteleostomi</taxon>
        <taxon>Coelacanthiformes</taxon>
        <taxon>Coelacanthidae</taxon>
        <taxon>Latimeria</taxon>
    </lineage>
</organism>
<dbReference type="HOGENOM" id="CLU_014464_0_1_1"/>
<dbReference type="GO" id="GO:0110032">
    <property type="term" value="P:positive regulation of G2/MI transition of meiotic cell cycle"/>
    <property type="evidence" value="ECO:0007669"/>
    <property type="project" value="TreeGrafter"/>
</dbReference>
<dbReference type="Pfam" id="PF06617">
    <property type="entry name" value="M-inducer_phosp"/>
    <property type="match status" value="1"/>
</dbReference>
<dbReference type="FunCoup" id="H3ABQ6">
    <property type="interactions" value="1458"/>
</dbReference>
<dbReference type="SMART" id="SM00450">
    <property type="entry name" value="RHOD"/>
    <property type="match status" value="1"/>
</dbReference>
<dbReference type="OMA" id="MHSKCRR"/>
<dbReference type="EMBL" id="AFYH01164500">
    <property type="status" value="NOT_ANNOTATED_CDS"/>
    <property type="molecule type" value="Genomic_DNA"/>
</dbReference>
<name>H3ABQ6_LATCH</name>
<dbReference type="Ensembl" id="ENSLACT00000007136.1">
    <property type="protein sequence ID" value="ENSLACP00000007077.1"/>
    <property type="gene ID" value="ENSLACG00000006279.1"/>
</dbReference>
<dbReference type="GO" id="GO:0005737">
    <property type="term" value="C:cytoplasm"/>
    <property type="evidence" value="ECO:0007669"/>
    <property type="project" value="TreeGrafter"/>
</dbReference>
<evidence type="ECO:0000256" key="1">
    <source>
        <dbReference type="ARBA" id="ARBA00011065"/>
    </source>
</evidence>
<sequence length="582" mass="66046">GSTSLVLPVIGPRVPGCMKTLFSPEQPVLSPVTNLAHNMNKLVGLGSQCDTPKRRLDRPLSSVPVMEFHVSSDTGLCMDSPSPMDPLDIEEKFEKAILESGKVVIDNKCPIRRINSLPLRLLGSSPALKHSQLNSLGCGIFSDQHETFPAEGNKENVSGSGATWKKKKKKKKKKTLKEINGGTSRPLRLRRPASYLRMQLSSPPPKLSIKCFPASCLVFSFVPSLFLPPPPKKKWRDVLSNSSPILLRRCSLTSSLNDEEDCGFLEILDGDDVNDVPPGMESLLTAPLVTPKDPAQDLDQDQVIRSRRPRGLFRSPSMPSNVIRPILKRVERANDEETPVKNKRRKSVAGTTMTEELKENFLNIQMGCSMVKLARSKSFCHQEIERILGNDNRELIGDFSKPYILPTIDGRHEGLKYISPETMDLVLSGQFSNLIERYVILDCRYPYEFEAGHIKGALNYHSEEQVEELLQNPIVPFNEDKRVIVIFHCEFSSVRGPRMCQFVREKDRDYNEYPSLHYPELYVLKGGYKEFFPQFKVHCDPQGYCPMHHEDFKDDLKMFHMKSKTWAGEKSKRDLYSRLKKL</sequence>
<comment type="function">
    <text evidence="7">Tyrosine protein phosphatase which functions as a dosage-dependent inducer of mitotic progression.</text>
</comment>
<dbReference type="GO" id="GO:0005634">
    <property type="term" value="C:nucleus"/>
    <property type="evidence" value="ECO:0007669"/>
    <property type="project" value="TreeGrafter"/>
</dbReference>
<dbReference type="Pfam" id="PF00581">
    <property type="entry name" value="Rhodanese"/>
    <property type="match status" value="1"/>
</dbReference>
<dbReference type="SUPFAM" id="SSF52821">
    <property type="entry name" value="Rhodanese/Cell cycle control phosphatase"/>
    <property type="match status" value="1"/>
</dbReference>
<evidence type="ECO:0000256" key="6">
    <source>
        <dbReference type="ARBA" id="ARBA00023306"/>
    </source>
</evidence>
<dbReference type="PANTHER" id="PTHR10828:SF76">
    <property type="entry name" value="M-PHASE INDUCER PHOSPHATASE"/>
    <property type="match status" value="1"/>
</dbReference>
<gene>
    <name evidence="10" type="primary">CDC25B</name>
</gene>
<protein>
    <recommendedName>
        <fullName evidence="7">M-phase inducer phosphatase</fullName>
        <ecNumber evidence="7">3.1.3.48</ecNumber>
    </recommendedName>
</protein>
<dbReference type="PRINTS" id="PR00716">
    <property type="entry name" value="MPIPHPHTASE"/>
</dbReference>
<evidence type="ECO:0000313" key="10">
    <source>
        <dbReference type="Ensembl" id="ENSLACP00000007077.1"/>
    </source>
</evidence>
<dbReference type="AlphaFoldDB" id="H3ABQ6"/>
<comment type="similarity">
    <text evidence="1 7">Belongs to the MPI phosphatase family.</text>
</comment>
<dbReference type="EMBL" id="AFYH01164502">
    <property type="status" value="NOT_ANNOTATED_CDS"/>
    <property type="molecule type" value="Genomic_DNA"/>
</dbReference>
<dbReference type="EMBL" id="AFYH01164499">
    <property type="status" value="NOT_ANNOTATED_CDS"/>
    <property type="molecule type" value="Genomic_DNA"/>
</dbReference>
<dbReference type="GeneTree" id="ENSGT00940000158524"/>
<reference evidence="10" key="2">
    <citation type="submission" date="2025-08" db="UniProtKB">
        <authorList>
            <consortium name="Ensembl"/>
        </authorList>
    </citation>
    <scope>IDENTIFICATION</scope>
</reference>
<evidence type="ECO:0000256" key="7">
    <source>
        <dbReference type="RuleBase" id="RU368028"/>
    </source>
</evidence>
<dbReference type="EMBL" id="AFYH01164503">
    <property type="status" value="NOT_ANNOTATED_CDS"/>
    <property type="molecule type" value="Genomic_DNA"/>
</dbReference>
<proteinExistence type="inferred from homology"/>
<keyword evidence="3 7" id="KW-0498">Mitosis</keyword>
<evidence type="ECO:0000256" key="4">
    <source>
        <dbReference type="ARBA" id="ARBA00022801"/>
    </source>
</evidence>
<dbReference type="PROSITE" id="PS50206">
    <property type="entry name" value="RHODANESE_3"/>
    <property type="match status" value="1"/>
</dbReference>
<dbReference type="CDD" id="cd01530">
    <property type="entry name" value="Cdc25"/>
    <property type="match status" value="1"/>
</dbReference>
<dbReference type="STRING" id="7897.ENSLACP00000007077"/>
<dbReference type="GO" id="GO:0004725">
    <property type="term" value="F:protein tyrosine phosphatase activity"/>
    <property type="evidence" value="ECO:0007669"/>
    <property type="project" value="UniProtKB-UniRule"/>
</dbReference>
<keyword evidence="2 7" id="KW-0132">Cell division</keyword>